<dbReference type="GO" id="GO:0008168">
    <property type="term" value="F:methyltransferase activity"/>
    <property type="evidence" value="ECO:0007669"/>
    <property type="project" value="UniProtKB-KW"/>
</dbReference>
<evidence type="ECO:0000256" key="1">
    <source>
        <dbReference type="ARBA" id="ARBA00022603"/>
    </source>
</evidence>
<evidence type="ECO:0000313" key="5">
    <source>
        <dbReference type="Proteomes" id="UP000001302"/>
    </source>
</evidence>
<reference evidence="5" key="1">
    <citation type="submission" date="2010-08" db="EMBL/GenBank/DDBJ databases">
        <title>Genome sequence of Parvularcula bermudensis HTCC2503.</title>
        <authorList>
            <person name="Kang D.-M."/>
            <person name="Oh H.-M."/>
            <person name="Cho J.-C."/>
        </authorList>
    </citation>
    <scope>NUCLEOTIDE SEQUENCE [LARGE SCALE GENOMIC DNA]</scope>
    <source>
        <strain evidence="5">ATCC BAA-594 / HTCC2503 / KCTC 12087</strain>
    </source>
</reference>
<feature type="domain" description="Histidine-specific methyltransferase SAM-dependent" evidence="3">
    <location>
        <begin position="7"/>
        <end position="305"/>
    </location>
</feature>
<dbReference type="InterPro" id="IPR017804">
    <property type="entry name" value="MeTrfase_EgtD-like"/>
</dbReference>
<dbReference type="AlphaFoldDB" id="E0TFT6"/>
<reference evidence="4 5" key="2">
    <citation type="journal article" date="2011" name="J. Bacteriol.">
        <title>Complete genome sequence of strain HTCC2503T of Parvularcula bermudensis, the type species of the order "Parvularculales" in the class Alphaproteobacteria.</title>
        <authorList>
            <person name="Oh H.M."/>
            <person name="Kang I."/>
            <person name="Vergin K.L."/>
            <person name="Kang D."/>
            <person name="Rhee K.H."/>
            <person name="Giovannoni S.J."/>
            <person name="Cho J.C."/>
        </authorList>
    </citation>
    <scope>NUCLEOTIDE SEQUENCE [LARGE SCALE GENOMIC DNA]</scope>
    <source>
        <strain evidence="5">ATCC BAA-594 / HTCC2503 / KCTC 12087</strain>
    </source>
</reference>
<dbReference type="STRING" id="314260.PB2503_05132"/>
<protein>
    <recommendedName>
        <fullName evidence="3">Histidine-specific methyltransferase SAM-dependent domain-containing protein</fullName>
    </recommendedName>
</protein>
<evidence type="ECO:0000256" key="2">
    <source>
        <dbReference type="ARBA" id="ARBA00022679"/>
    </source>
</evidence>
<dbReference type="PANTHER" id="PTHR43397:SF1">
    <property type="entry name" value="ERGOTHIONEINE BIOSYNTHESIS PROTEIN 1"/>
    <property type="match status" value="1"/>
</dbReference>
<evidence type="ECO:0000259" key="3">
    <source>
        <dbReference type="Pfam" id="PF10017"/>
    </source>
</evidence>
<dbReference type="RefSeq" id="WP_013300075.1">
    <property type="nucleotide sequence ID" value="NC_014414.1"/>
</dbReference>
<proteinExistence type="predicted"/>
<dbReference type="Pfam" id="PF10017">
    <property type="entry name" value="Methyltransf_33"/>
    <property type="match status" value="1"/>
</dbReference>
<accession>E0TFT6</accession>
<keyword evidence="5" id="KW-1185">Reference proteome</keyword>
<dbReference type="eggNOG" id="COG4301">
    <property type="taxonomic scope" value="Bacteria"/>
</dbReference>
<dbReference type="EMBL" id="CP002156">
    <property type="protein sequence ID" value="ADM09101.1"/>
    <property type="molecule type" value="Genomic_DNA"/>
</dbReference>
<keyword evidence="2" id="KW-0808">Transferase</keyword>
<dbReference type="PIRSF" id="PIRSF018005">
    <property type="entry name" value="UCP018005"/>
    <property type="match status" value="1"/>
</dbReference>
<dbReference type="KEGG" id="pbr:PB2503_05132"/>
<dbReference type="OrthoDB" id="5289726at2"/>
<dbReference type="Gene3D" id="3.40.50.150">
    <property type="entry name" value="Vaccinia Virus protein VP39"/>
    <property type="match status" value="1"/>
</dbReference>
<gene>
    <name evidence="4" type="ordered locus">PB2503_05132</name>
</gene>
<sequence length="306" mass="34329">MTSAFLKEVQEGLSRPQKALNPKWLYDHRGSELFEDITEVDEYYPTRTEARIFEDVFPELKARRPDIAAIVEYGSGSSKKTDKLLEAVSATQCVPIDISEEFLRDAANTLAERHPHVEILPVAGDFTQPLVLPSRLAQGHQRLGFFPGSTIGNFEPDGAVSFLSSAQQSLGEGSAFLVSADLIKDEAILEAAYDDASGVTAAFNLNLLERMNRELGANFDLSAFTHRSHWNETARRVEMHLVSLRDQTVTIGTDDYPFAEGEYIHTESSYKFDVDRFETLARKSGWALDKFWTDKDDYFGVFLLTA</sequence>
<dbReference type="NCBIfam" id="TIGR03438">
    <property type="entry name" value="egtD_ergothio"/>
    <property type="match status" value="1"/>
</dbReference>
<keyword evidence="1" id="KW-0489">Methyltransferase</keyword>
<dbReference type="SUPFAM" id="SSF53335">
    <property type="entry name" value="S-adenosyl-L-methionine-dependent methyltransferases"/>
    <property type="match status" value="1"/>
</dbReference>
<dbReference type="PANTHER" id="PTHR43397">
    <property type="entry name" value="ERGOTHIONEINE BIOSYNTHESIS PROTEIN 1"/>
    <property type="match status" value="1"/>
</dbReference>
<dbReference type="InterPro" id="IPR035094">
    <property type="entry name" value="EgtD"/>
</dbReference>
<dbReference type="InterPro" id="IPR019257">
    <property type="entry name" value="MeTrfase_dom"/>
</dbReference>
<name>E0TFT6_PARBH</name>
<dbReference type="InterPro" id="IPR051128">
    <property type="entry name" value="EgtD_Methyltrsf_superfamily"/>
</dbReference>
<dbReference type="Proteomes" id="UP000001302">
    <property type="component" value="Chromosome"/>
</dbReference>
<dbReference type="GO" id="GO:0032259">
    <property type="term" value="P:methylation"/>
    <property type="evidence" value="ECO:0007669"/>
    <property type="project" value="UniProtKB-KW"/>
</dbReference>
<dbReference type="HOGENOM" id="CLU_049766_1_1_5"/>
<dbReference type="InterPro" id="IPR029063">
    <property type="entry name" value="SAM-dependent_MTases_sf"/>
</dbReference>
<evidence type="ECO:0000313" key="4">
    <source>
        <dbReference type="EMBL" id="ADM09101.1"/>
    </source>
</evidence>
<organism evidence="4 5">
    <name type="scientific">Parvularcula bermudensis (strain ATCC BAA-594 / HTCC2503 / KCTC 12087)</name>
    <dbReference type="NCBI Taxonomy" id="314260"/>
    <lineage>
        <taxon>Bacteria</taxon>
        <taxon>Pseudomonadati</taxon>
        <taxon>Pseudomonadota</taxon>
        <taxon>Alphaproteobacteria</taxon>
        <taxon>Parvularculales</taxon>
        <taxon>Parvularculaceae</taxon>
        <taxon>Parvularcula</taxon>
    </lineage>
</organism>